<dbReference type="SUPFAM" id="SSF50952">
    <property type="entry name" value="Soluble quinoprotein glucose dehydrogenase"/>
    <property type="match status" value="1"/>
</dbReference>
<gene>
    <name evidence="2" type="ORF">GCM10010251_94350</name>
</gene>
<dbReference type="InterPro" id="IPR011041">
    <property type="entry name" value="Quinoprot_gluc/sorb_DH_b-prop"/>
</dbReference>
<dbReference type="EMBL" id="BMSX01000044">
    <property type="protein sequence ID" value="GGR62774.1"/>
    <property type="molecule type" value="Genomic_DNA"/>
</dbReference>
<name>A0A918FP17_9ACTN</name>
<accession>A0A918FP17</accession>
<dbReference type="InterPro" id="IPR012938">
    <property type="entry name" value="Glc/Sorbosone_DH"/>
</dbReference>
<feature type="domain" description="Glucose/Sorbosone dehydrogenase" evidence="1">
    <location>
        <begin position="72"/>
        <end position="372"/>
    </location>
</feature>
<organism evidence="2 3">
    <name type="scientific">Streptomyces aurantiogriseus</name>
    <dbReference type="NCBI Taxonomy" id="66870"/>
    <lineage>
        <taxon>Bacteria</taxon>
        <taxon>Bacillati</taxon>
        <taxon>Actinomycetota</taxon>
        <taxon>Actinomycetes</taxon>
        <taxon>Kitasatosporales</taxon>
        <taxon>Streptomycetaceae</taxon>
        <taxon>Streptomyces</taxon>
    </lineage>
</organism>
<dbReference type="Proteomes" id="UP000658320">
    <property type="component" value="Unassembled WGS sequence"/>
</dbReference>
<keyword evidence="3" id="KW-1185">Reference proteome</keyword>
<sequence length="385" mass="40761">MARLAHWALHRFRPGTAAVTAAVTAVLGACVLQPTPSAAAAESLSSRTEAGAGARADGAPSGVSVLSGQWTRPWTISFLPSGKKALVTERFNAKVWVQGSDGSKKQVGTVPHTVAPSPTPGVAGGGLLGVAPSPTWNGTTDKDVFFVHTAARDIRVVKMRFDGSSLRDYTVLIGGIPRGGDHNGGKIAFGPDGYLYVTVGDALKRNLAQDKNSLNGKILRITKSGAAAPGNPFGNRVYSLGHRNPQGLAWDARGRLWETEIGENAWDELNLITPGANYGWPACEGSCSKAGMTNPKMVWKPSEGGVPAQIAVKRNVLYISTLLGQRLWRLPIDSTGKGVGTATSYYNGAYGRLRALAKVPGADELWLGTSDRGDNRDRILRITIR</sequence>
<dbReference type="InterPro" id="IPR011042">
    <property type="entry name" value="6-blade_b-propeller_TolB-like"/>
</dbReference>
<reference evidence="2" key="1">
    <citation type="journal article" date="2014" name="Int. J. Syst. Evol. Microbiol.">
        <title>Complete genome sequence of Corynebacterium casei LMG S-19264T (=DSM 44701T), isolated from a smear-ripened cheese.</title>
        <authorList>
            <consortium name="US DOE Joint Genome Institute (JGI-PGF)"/>
            <person name="Walter F."/>
            <person name="Albersmeier A."/>
            <person name="Kalinowski J."/>
            <person name="Ruckert C."/>
        </authorList>
    </citation>
    <scope>NUCLEOTIDE SEQUENCE</scope>
    <source>
        <strain evidence="2">JCM 4346</strain>
    </source>
</reference>
<dbReference type="Pfam" id="PF07995">
    <property type="entry name" value="GSDH"/>
    <property type="match status" value="1"/>
</dbReference>
<dbReference type="AlphaFoldDB" id="A0A918FP17"/>
<dbReference type="PROSITE" id="PS51257">
    <property type="entry name" value="PROKAR_LIPOPROTEIN"/>
    <property type="match status" value="1"/>
</dbReference>
<reference evidence="2" key="2">
    <citation type="submission" date="2020-09" db="EMBL/GenBank/DDBJ databases">
        <authorList>
            <person name="Sun Q."/>
            <person name="Ohkuma M."/>
        </authorList>
    </citation>
    <scope>NUCLEOTIDE SEQUENCE</scope>
    <source>
        <strain evidence="2">JCM 4346</strain>
    </source>
</reference>
<dbReference type="PANTHER" id="PTHR19328:SF13">
    <property type="entry name" value="HIPL1 PROTEIN"/>
    <property type="match status" value="1"/>
</dbReference>
<comment type="caution">
    <text evidence="2">The sequence shown here is derived from an EMBL/GenBank/DDBJ whole genome shotgun (WGS) entry which is preliminary data.</text>
</comment>
<evidence type="ECO:0000259" key="1">
    <source>
        <dbReference type="Pfam" id="PF07995"/>
    </source>
</evidence>
<evidence type="ECO:0000313" key="3">
    <source>
        <dbReference type="Proteomes" id="UP000658320"/>
    </source>
</evidence>
<dbReference type="Gene3D" id="2.120.10.30">
    <property type="entry name" value="TolB, C-terminal domain"/>
    <property type="match status" value="1"/>
</dbReference>
<dbReference type="PANTHER" id="PTHR19328">
    <property type="entry name" value="HEDGEHOG-INTERACTING PROTEIN"/>
    <property type="match status" value="1"/>
</dbReference>
<proteinExistence type="predicted"/>
<evidence type="ECO:0000313" key="2">
    <source>
        <dbReference type="EMBL" id="GGR62774.1"/>
    </source>
</evidence>
<protein>
    <recommendedName>
        <fullName evidence="1">Glucose/Sorbosone dehydrogenase domain-containing protein</fullName>
    </recommendedName>
</protein>